<reference evidence="4 5" key="1">
    <citation type="journal article" date="2016" name="Nat. Commun.">
        <title>Thousands of microbial genomes shed light on interconnected biogeochemical processes in an aquifer system.</title>
        <authorList>
            <person name="Anantharaman K."/>
            <person name="Brown C.T."/>
            <person name="Hug L.A."/>
            <person name="Sharon I."/>
            <person name="Castelle C.J."/>
            <person name="Probst A.J."/>
            <person name="Thomas B.C."/>
            <person name="Singh A."/>
            <person name="Wilkins M.J."/>
            <person name="Karaoz U."/>
            <person name="Brodie E.L."/>
            <person name="Williams K.H."/>
            <person name="Hubbard S.S."/>
            <person name="Banfield J.F."/>
        </authorList>
    </citation>
    <scope>NUCLEOTIDE SEQUENCE [LARGE SCALE GENOMIC DNA]</scope>
</reference>
<dbReference type="Gene3D" id="3.40.50.720">
    <property type="entry name" value="NAD(P)-binding Rossmann-like Domain"/>
    <property type="match status" value="1"/>
</dbReference>
<dbReference type="Proteomes" id="UP000178587">
    <property type="component" value="Unassembled WGS sequence"/>
</dbReference>
<feature type="domain" description="NAD-dependent epimerase/dehydratase" evidence="3">
    <location>
        <begin position="30"/>
        <end position="248"/>
    </location>
</feature>
<organism evidence="4 5">
    <name type="scientific">Candidatus Kaiserbacteria bacterium RIFCSPLOWO2_01_FULL_50_24</name>
    <dbReference type="NCBI Taxonomy" id="1798507"/>
    <lineage>
        <taxon>Bacteria</taxon>
        <taxon>Candidatus Kaiseribacteriota</taxon>
    </lineage>
</organism>
<keyword evidence="2" id="KW-1133">Transmembrane helix</keyword>
<accession>A0A1F6EIZ1</accession>
<dbReference type="SUPFAM" id="SSF53756">
    <property type="entry name" value="UDP-Glycosyltransferase/glycogen phosphorylase"/>
    <property type="match status" value="1"/>
</dbReference>
<evidence type="ECO:0000313" key="5">
    <source>
        <dbReference type="Proteomes" id="UP000178587"/>
    </source>
</evidence>
<comment type="similarity">
    <text evidence="1">Belongs to the NAD(P)-dependent epimerase/dehydratase family.</text>
</comment>
<dbReference type="PANTHER" id="PTHR43000">
    <property type="entry name" value="DTDP-D-GLUCOSE 4,6-DEHYDRATASE-RELATED"/>
    <property type="match status" value="1"/>
</dbReference>
<dbReference type="InterPro" id="IPR001509">
    <property type="entry name" value="Epimerase_deHydtase"/>
</dbReference>
<dbReference type="Pfam" id="PF01370">
    <property type="entry name" value="Epimerase"/>
    <property type="match status" value="1"/>
</dbReference>
<keyword evidence="2" id="KW-0812">Transmembrane</keyword>
<proteinExistence type="inferred from homology"/>
<dbReference type="Gene3D" id="3.40.50.2000">
    <property type="entry name" value="Glycogen Phosphorylase B"/>
    <property type="match status" value="1"/>
</dbReference>
<comment type="caution">
    <text evidence="4">The sequence shown here is derived from an EMBL/GenBank/DDBJ whole genome shotgun (WGS) entry which is preliminary data.</text>
</comment>
<feature type="transmembrane region" description="Helical" evidence="2">
    <location>
        <begin position="403"/>
        <end position="421"/>
    </location>
</feature>
<dbReference type="EMBL" id="MFLU01000016">
    <property type="protein sequence ID" value="OGG73604.1"/>
    <property type="molecule type" value="Genomic_DNA"/>
</dbReference>
<protein>
    <recommendedName>
        <fullName evidence="3">NAD-dependent epimerase/dehydratase domain-containing protein</fullName>
    </recommendedName>
</protein>
<name>A0A1F6EIZ1_9BACT</name>
<dbReference type="SUPFAM" id="SSF51735">
    <property type="entry name" value="NAD(P)-binding Rossmann-fold domains"/>
    <property type="match status" value="1"/>
</dbReference>
<gene>
    <name evidence="4" type="ORF">A3A34_02930</name>
</gene>
<sequence>MPSTILSLTALWQLSYRVCLYMSDNTKKLILVTGGAGFVGSHLCERLAKEGHMVISLDNYFTGYKENHVKDVEYREGHTKDIAKHIPETPDIIFHLGEYSRVEQSVFEPDVVHNLNTIGTAAVIEFWRTCRSKLIYAGSSTKFGDGGTARSTSPYAATKAANSELVKEVGERDGLPYAVTYFYNVFGPRERTGVYGTIVESFKQMYLRGTPLTVVAPGTQERNFTHVDDIVDGLLLVGEKGHGDEYGLGNERSFSITNIARLFGSDIIMMPERVGNRMQSRLDTVKSNMLGWSAKRSVEEYIREFLRMHERTSALEKRVLVFSTTFHPVSGPAEDALCDLMTAMPNVQFDIVTTAFSKDAVNVVCPIQNAHVHHIGFGRRFDKYLLPILGFTKARALHREHNYLFAWALMASYAALLGILLKRSSRLPFLITLADQDISHVPRLRRAFLRLVLSDADQVYGGDEMQEKEAAALSYRKDLRRSIGDGDAFANAIRFAYSGFVRKRIK</sequence>
<evidence type="ECO:0000256" key="2">
    <source>
        <dbReference type="SAM" id="Phobius"/>
    </source>
</evidence>
<keyword evidence="2" id="KW-0472">Membrane</keyword>
<dbReference type="InterPro" id="IPR036291">
    <property type="entry name" value="NAD(P)-bd_dom_sf"/>
</dbReference>
<dbReference type="AlphaFoldDB" id="A0A1F6EIZ1"/>
<evidence type="ECO:0000313" key="4">
    <source>
        <dbReference type="EMBL" id="OGG73604.1"/>
    </source>
</evidence>
<evidence type="ECO:0000259" key="3">
    <source>
        <dbReference type="Pfam" id="PF01370"/>
    </source>
</evidence>
<evidence type="ECO:0000256" key="1">
    <source>
        <dbReference type="ARBA" id="ARBA00007637"/>
    </source>
</evidence>
<dbReference type="STRING" id="1798507.A3A34_02930"/>